<keyword evidence="4" id="KW-1185">Reference proteome</keyword>
<dbReference type="InterPro" id="IPR016047">
    <property type="entry name" value="M23ase_b-sheet_dom"/>
</dbReference>
<dbReference type="RefSeq" id="WP_268752054.1">
    <property type="nucleotide sequence ID" value="NZ_JAPRFQ010000001.1"/>
</dbReference>
<dbReference type="PANTHER" id="PTHR21666:SF270">
    <property type="entry name" value="MUREIN HYDROLASE ACTIVATOR ENVC"/>
    <property type="match status" value="1"/>
</dbReference>
<gene>
    <name evidence="3" type="ORF">OW157_04040</name>
</gene>
<evidence type="ECO:0000259" key="2">
    <source>
        <dbReference type="Pfam" id="PF01551"/>
    </source>
</evidence>
<dbReference type="GO" id="GO:0004222">
    <property type="term" value="F:metalloendopeptidase activity"/>
    <property type="evidence" value="ECO:0007669"/>
    <property type="project" value="TreeGrafter"/>
</dbReference>
<feature type="transmembrane region" description="Helical" evidence="1">
    <location>
        <begin position="31"/>
        <end position="51"/>
    </location>
</feature>
<keyword evidence="1" id="KW-0472">Membrane</keyword>
<reference evidence="3" key="1">
    <citation type="submission" date="2022-12" db="EMBL/GenBank/DDBJ databases">
        <title>Description and comparative metabolic analysis of Aerococcus sp. nov., isolated from the feces of a pig.</title>
        <authorList>
            <person name="Chang Y.-H."/>
        </authorList>
    </citation>
    <scope>NUCLEOTIDE SEQUENCE</scope>
    <source>
        <strain evidence="3">YH-aer222</strain>
    </source>
</reference>
<evidence type="ECO:0000313" key="4">
    <source>
        <dbReference type="Proteomes" id="UP001146670"/>
    </source>
</evidence>
<dbReference type="Pfam" id="PF01551">
    <property type="entry name" value="Peptidase_M23"/>
    <property type="match status" value="1"/>
</dbReference>
<keyword evidence="1" id="KW-0812">Transmembrane</keyword>
<comment type="caution">
    <text evidence="3">The sequence shown here is derived from an EMBL/GenBank/DDBJ whole genome shotgun (WGS) entry which is preliminary data.</text>
</comment>
<evidence type="ECO:0000256" key="1">
    <source>
        <dbReference type="SAM" id="Phobius"/>
    </source>
</evidence>
<proteinExistence type="predicted"/>
<keyword evidence="1" id="KW-1133">Transmembrane helix</keyword>
<feature type="domain" description="M23ase beta-sheet core" evidence="2">
    <location>
        <begin position="139"/>
        <end position="236"/>
    </location>
</feature>
<dbReference type="SUPFAM" id="SSF51261">
    <property type="entry name" value="Duplicated hybrid motif"/>
    <property type="match status" value="1"/>
</dbReference>
<accession>A0A9X3JFB6</accession>
<dbReference type="CDD" id="cd12797">
    <property type="entry name" value="M23_peptidase"/>
    <property type="match status" value="1"/>
</dbReference>
<evidence type="ECO:0000313" key="3">
    <source>
        <dbReference type="EMBL" id="MCZ0725741.1"/>
    </source>
</evidence>
<dbReference type="AlphaFoldDB" id="A0A9X3JFB6"/>
<dbReference type="PANTHER" id="PTHR21666">
    <property type="entry name" value="PEPTIDASE-RELATED"/>
    <property type="match status" value="1"/>
</dbReference>
<organism evidence="3 4">
    <name type="scientific">Aerococcus kribbianus</name>
    <dbReference type="NCBI Taxonomy" id="2999064"/>
    <lineage>
        <taxon>Bacteria</taxon>
        <taxon>Bacillati</taxon>
        <taxon>Bacillota</taxon>
        <taxon>Bacilli</taxon>
        <taxon>Lactobacillales</taxon>
        <taxon>Aerococcaceae</taxon>
        <taxon>Aerococcus</taxon>
    </lineage>
</organism>
<dbReference type="Gene3D" id="2.70.70.10">
    <property type="entry name" value="Glucose Permease (Domain IIA)"/>
    <property type="match status" value="1"/>
</dbReference>
<dbReference type="InterPro" id="IPR050570">
    <property type="entry name" value="Cell_wall_metabolism_enzyme"/>
</dbReference>
<sequence>MRVFIKITSYLKWIGLLGLPIFFSDAKIWKFFWLFWLFAIIELLMMLPIFIQLLGQLIGMFAIPIINKPVPNVDNYNSKIDYSLPFTGEWAVINGGVDTELSHSWTINAQRYAYDFIKVNRELKSYSGDRNILENYLCYGQPITSPADGIVVEVSNKCQDSKIMPDHSTDPLIKDIRGNYIVIKHAEDEYSFIAHIKPDSFLVQKGDKVKRYQKIAECGNSGNTTEPHIHFHIQNRQGFVLSAGLPIKFKDINTDEIKDYDTYDKRISSPSFDYSTAKASYIHRGLIVSNKFE</sequence>
<dbReference type="InterPro" id="IPR011055">
    <property type="entry name" value="Dup_hybrid_motif"/>
</dbReference>
<dbReference type="Proteomes" id="UP001146670">
    <property type="component" value="Unassembled WGS sequence"/>
</dbReference>
<protein>
    <submittedName>
        <fullName evidence="3">M23 family metallopeptidase</fullName>
    </submittedName>
</protein>
<name>A0A9X3JFB6_9LACT</name>
<dbReference type="EMBL" id="JAPRFR010000001">
    <property type="protein sequence ID" value="MCZ0725741.1"/>
    <property type="molecule type" value="Genomic_DNA"/>
</dbReference>